<evidence type="ECO:0008006" key="4">
    <source>
        <dbReference type="Google" id="ProtNLM"/>
    </source>
</evidence>
<feature type="signal peptide" evidence="1">
    <location>
        <begin position="1"/>
        <end position="24"/>
    </location>
</feature>
<proteinExistence type="predicted"/>
<name>A0A9X2CZX6_9GAMM</name>
<dbReference type="EMBL" id="JAJKBJ010000005">
    <property type="protein sequence ID" value="MCL9683759.1"/>
    <property type="molecule type" value="Genomic_DNA"/>
</dbReference>
<feature type="chain" id="PRO_5040743572" description="Fe-S protein" evidence="1">
    <location>
        <begin position="25"/>
        <end position="305"/>
    </location>
</feature>
<dbReference type="RefSeq" id="WP_250421682.1">
    <property type="nucleotide sequence ID" value="NZ_JAJKBJ010000005.1"/>
</dbReference>
<protein>
    <recommendedName>
        <fullName evidence="4">Fe-S protein</fullName>
    </recommendedName>
</protein>
<dbReference type="Proteomes" id="UP001139721">
    <property type="component" value="Unassembled WGS sequence"/>
</dbReference>
<keyword evidence="1" id="KW-0732">Signal</keyword>
<comment type="caution">
    <text evidence="2">The sequence shown here is derived from an EMBL/GenBank/DDBJ whole genome shotgun (WGS) entry which is preliminary data.</text>
</comment>
<sequence>MKKSSSFFISCLIAFSPFSSTALAANQKSPAPSASPPSVGLFSLPFSQQPGPFLSFGQNIIEKNKLQIYLSPTYLKLDDQYYFAFTPSLLYGLTDSASFYLYTPWAIDYRAPDHNNDIHHSSGASDTSLQFEYAFYQGSDSTKTEFASFVTAVTLPSGTFNKFPSTGFGSPSYFWGVTFNQTFIDWLWFVSPGLFKFTPYNNVHLGSQYLYQLGIGHNIFSVKNQYIFSGLLELNGQYTEKNKIFGQANPNSGGNLVFIVPSLWFSTEKLIAQLGISLPISQHFYGEQAKVKYNIVASLGWTFSV</sequence>
<dbReference type="AlphaFoldDB" id="A0A9X2CZX6"/>
<evidence type="ECO:0000313" key="3">
    <source>
        <dbReference type="Proteomes" id="UP001139721"/>
    </source>
</evidence>
<evidence type="ECO:0000256" key="1">
    <source>
        <dbReference type="SAM" id="SignalP"/>
    </source>
</evidence>
<keyword evidence="3" id="KW-1185">Reference proteome</keyword>
<accession>A0A9X2CZX6</accession>
<reference evidence="2" key="1">
    <citation type="submission" date="2021-11" db="EMBL/GenBank/DDBJ databases">
        <title>Legionella maioricencis sp. nov., a new species isolated from hot water samples in Mallorca.</title>
        <authorList>
            <person name="Crespi S."/>
            <person name="Drasar V."/>
            <person name="Salva-Serra F."/>
            <person name="Jaen-Luchoro D."/>
            <person name="Pineiro-Iglesias B."/>
            <person name="Aliaga F."/>
            <person name="Fernandez-Juarez V."/>
            <person name="Coll G."/>
            <person name="Moore E.R.B."/>
            <person name="Bennasar-Figueras A."/>
        </authorList>
    </citation>
    <scope>NUCLEOTIDE SEQUENCE</scope>
    <source>
        <strain evidence="2">HCPI-6</strain>
    </source>
</reference>
<organism evidence="2 3">
    <name type="scientific">Legionella maioricensis</name>
    <dbReference type="NCBI Taxonomy" id="2896528"/>
    <lineage>
        <taxon>Bacteria</taxon>
        <taxon>Pseudomonadati</taxon>
        <taxon>Pseudomonadota</taxon>
        <taxon>Gammaproteobacteria</taxon>
        <taxon>Legionellales</taxon>
        <taxon>Legionellaceae</taxon>
        <taxon>Legionella</taxon>
    </lineage>
</organism>
<evidence type="ECO:0000313" key="2">
    <source>
        <dbReference type="EMBL" id="MCL9683759.1"/>
    </source>
</evidence>
<gene>
    <name evidence="2" type="ORF">LOX96_06615</name>
</gene>